<comment type="caution">
    <text evidence="2">The sequence shown here is derived from an EMBL/GenBank/DDBJ whole genome shotgun (WGS) entry which is preliminary data.</text>
</comment>
<accession>A0A401H3K7</accession>
<keyword evidence="3" id="KW-1185">Reference proteome</keyword>
<dbReference type="AlphaFoldDB" id="A0A401H3K7"/>
<reference evidence="2 3" key="1">
    <citation type="journal article" date="2018" name="Sci. Rep.">
        <title>Genome sequence of the cauliflower mushroom Sparassis crispa (Hanabiratake) and its association with beneficial usage.</title>
        <authorList>
            <person name="Kiyama R."/>
            <person name="Furutani Y."/>
            <person name="Kawaguchi K."/>
            <person name="Nakanishi T."/>
        </authorList>
    </citation>
    <scope>NUCLEOTIDE SEQUENCE [LARGE SCALE GENOMIC DNA]</scope>
</reference>
<dbReference type="EMBL" id="BFAD01000014">
    <property type="protein sequence ID" value="GBE88969.1"/>
    <property type="molecule type" value="Genomic_DNA"/>
</dbReference>
<feature type="compositionally biased region" description="Acidic residues" evidence="1">
    <location>
        <begin position="28"/>
        <end position="52"/>
    </location>
</feature>
<sequence length="140" mass="15662">MTGNNTLNSSWNPLESPQACHHWSLFPDDADLDAATEGEAASEDEPDDDERDLQEQYIEHVEPELPEDELSEGGGAERQEEGCEDERGDADVLLQDNGATLKCRSVLKILECIREENMTLARFLEAFSWVKAKKHGLCTI</sequence>
<dbReference type="InParanoid" id="A0A401H3K7"/>
<evidence type="ECO:0000313" key="3">
    <source>
        <dbReference type="Proteomes" id="UP000287166"/>
    </source>
</evidence>
<evidence type="ECO:0000256" key="1">
    <source>
        <dbReference type="SAM" id="MobiDB-lite"/>
    </source>
</evidence>
<protein>
    <submittedName>
        <fullName evidence="2">Uncharacterized protein</fullName>
    </submittedName>
</protein>
<feature type="compositionally biased region" description="Polar residues" evidence="1">
    <location>
        <begin position="1"/>
        <end position="15"/>
    </location>
</feature>
<dbReference type="RefSeq" id="XP_027619882.1">
    <property type="nucleotide sequence ID" value="XM_027764081.1"/>
</dbReference>
<proteinExistence type="predicted"/>
<feature type="region of interest" description="Disordered" evidence="1">
    <location>
        <begin position="1"/>
        <end position="88"/>
    </location>
</feature>
<evidence type="ECO:0000313" key="2">
    <source>
        <dbReference type="EMBL" id="GBE88969.1"/>
    </source>
</evidence>
<name>A0A401H3K7_9APHY</name>
<feature type="compositionally biased region" description="Basic and acidic residues" evidence="1">
    <location>
        <begin position="53"/>
        <end position="63"/>
    </location>
</feature>
<dbReference type="Proteomes" id="UP000287166">
    <property type="component" value="Unassembled WGS sequence"/>
</dbReference>
<dbReference type="GeneID" id="38785886"/>
<organism evidence="2 3">
    <name type="scientific">Sparassis crispa</name>
    <dbReference type="NCBI Taxonomy" id="139825"/>
    <lineage>
        <taxon>Eukaryota</taxon>
        <taxon>Fungi</taxon>
        <taxon>Dikarya</taxon>
        <taxon>Basidiomycota</taxon>
        <taxon>Agaricomycotina</taxon>
        <taxon>Agaricomycetes</taxon>
        <taxon>Polyporales</taxon>
        <taxon>Sparassidaceae</taxon>
        <taxon>Sparassis</taxon>
    </lineage>
</organism>
<gene>
    <name evidence="2" type="ORF">SCP_1403770</name>
</gene>